<dbReference type="EMBL" id="AP024329">
    <property type="protein sequence ID" value="BCQ36341.1"/>
    <property type="molecule type" value="Genomic_DNA"/>
</dbReference>
<evidence type="ECO:0000256" key="1">
    <source>
        <dbReference type="SAM" id="Phobius"/>
    </source>
</evidence>
<dbReference type="RefSeq" id="WP_212813246.1">
    <property type="nucleotide sequence ID" value="NZ_AP024329.1"/>
</dbReference>
<keyword evidence="3" id="KW-1185">Reference proteome</keyword>
<name>A0ABN6DNU7_ERWRD</name>
<evidence type="ECO:0000313" key="2">
    <source>
        <dbReference type="EMBL" id="BCQ36341.1"/>
    </source>
</evidence>
<keyword evidence="1" id="KW-1133">Transmembrane helix</keyword>
<dbReference type="Proteomes" id="UP000677515">
    <property type="component" value="Chromosome"/>
</dbReference>
<protein>
    <submittedName>
        <fullName evidence="2">Uncharacterized protein</fullName>
    </submittedName>
</protein>
<evidence type="ECO:0000313" key="3">
    <source>
        <dbReference type="Proteomes" id="UP000677515"/>
    </source>
</evidence>
<proteinExistence type="predicted"/>
<feature type="transmembrane region" description="Helical" evidence="1">
    <location>
        <begin position="44"/>
        <end position="64"/>
    </location>
</feature>
<keyword evidence="1" id="KW-0812">Transmembrane</keyword>
<reference evidence="2 3" key="1">
    <citation type="submission" date="2021-01" db="EMBL/GenBank/DDBJ databases">
        <title>Complete genome sequence of Erwinia rhapontici MAFF 311153.</title>
        <authorList>
            <person name="Morohoshi T."/>
            <person name="Someya N."/>
        </authorList>
    </citation>
    <scope>NUCLEOTIDE SEQUENCE [LARGE SCALE GENOMIC DNA]</scope>
    <source>
        <strain evidence="2 3">MAFF 311153</strain>
    </source>
</reference>
<sequence length="106" mass="12268">MNDINMEEKLLKSGFTTKEIRKIKYFVKKNRTTYAQVLIKLRRVFLGIATLRLIMTLLLISTYEENNMDGFYGFLVGYVFAMIVSEILAPTKLGAKIFIHGRKLIT</sequence>
<feature type="transmembrane region" description="Helical" evidence="1">
    <location>
        <begin position="70"/>
        <end position="89"/>
    </location>
</feature>
<keyword evidence="1" id="KW-0472">Membrane</keyword>
<accession>A0ABN6DNU7</accession>
<organism evidence="2 3">
    <name type="scientific">Erwinia rhapontici</name>
    <name type="common">Pectobacterium rhapontici</name>
    <dbReference type="NCBI Taxonomy" id="55212"/>
    <lineage>
        <taxon>Bacteria</taxon>
        <taxon>Pseudomonadati</taxon>
        <taxon>Pseudomonadota</taxon>
        <taxon>Gammaproteobacteria</taxon>
        <taxon>Enterobacterales</taxon>
        <taxon>Erwiniaceae</taxon>
        <taxon>Erwinia</taxon>
    </lineage>
</organism>
<gene>
    <name evidence="2" type="ORF">ERHA53_36840</name>
</gene>